<keyword evidence="1" id="KW-0808">Transferase</keyword>
<reference evidence="1 2" key="1">
    <citation type="submission" date="2020-07" db="EMBL/GenBank/DDBJ databases">
        <title>Sequencing the genomes of 1000 actinobacteria strains.</title>
        <authorList>
            <person name="Klenk H.-P."/>
        </authorList>
    </citation>
    <scope>NUCLEOTIDE SEQUENCE [LARGE SCALE GENOMIC DNA]</scope>
    <source>
        <strain evidence="1 2">DSM 18448</strain>
    </source>
</reference>
<keyword evidence="2" id="KW-1185">Reference proteome</keyword>
<evidence type="ECO:0000313" key="1">
    <source>
        <dbReference type="EMBL" id="NYH93468.1"/>
    </source>
</evidence>
<dbReference type="GO" id="GO:0016301">
    <property type="term" value="F:kinase activity"/>
    <property type="evidence" value="ECO:0007669"/>
    <property type="project" value="UniProtKB-KW"/>
</dbReference>
<protein>
    <submittedName>
        <fullName evidence="1">Aminoglycoside phosphotransferase (APT) family kinase protein</fullName>
    </submittedName>
</protein>
<comment type="caution">
    <text evidence="1">The sequence shown here is derived from an EMBL/GenBank/DDBJ whole genome shotgun (WGS) entry which is preliminary data.</text>
</comment>
<dbReference type="SUPFAM" id="SSF56112">
    <property type="entry name" value="Protein kinase-like (PK-like)"/>
    <property type="match status" value="1"/>
</dbReference>
<dbReference type="RefSeq" id="WP_179790989.1">
    <property type="nucleotide sequence ID" value="NZ_BAAARR010000045.1"/>
</dbReference>
<keyword evidence="1" id="KW-0418">Kinase</keyword>
<dbReference type="AlphaFoldDB" id="A0A852ZNJ2"/>
<proteinExistence type="predicted"/>
<dbReference type="Gene3D" id="3.90.1200.10">
    <property type="match status" value="1"/>
</dbReference>
<name>A0A852ZNJ2_9ACTN</name>
<sequence>MSLGPANVLVDQTSGAFTLIDWDEIGPISPSRELASQLWTWHLHNGQPDIAGIRETVTAYREAGGTADISDLGAFSFGLACDLNYLADEISAAMDTEMPPSMREYAERQAERFLADLPSPGQLAAIVQAARTV</sequence>
<evidence type="ECO:0000313" key="2">
    <source>
        <dbReference type="Proteomes" id="UP000579605"/>
    </source>
</evidence>
<organism evidence="1 2">
    <name type="scientific">Actinopolymorpha rutila</name>
    <dbReference type="NCBI Taxonomy" id="446787"/>
    <lineage>
        <taxon>Bacteria</taxon>
        <taxon>Bacillati</taxon>
        <taxon>Actinomycetota</taxon>
        <taxon>Actinomycetes</taxon>
        <taxon>Propionibacteriales</taxon>
        <taxon>Actinopolymorphaceae</taxon>
        <taxon>Actinopolymorpha</taxon>
    </lineage>
</organism>
<dbReference type="Proteomes" id="UP000579605">
    <property type="component" value="Unassembled WGS sequence"/>
</dbReference>
<accession>A0A852ZNJ2</accession>
<dbReference type="InterPro" id="IPR011009">
    <property type="entry name" value="Kinase-like_dom_sf"/>
</dbReference>
<dbReference type="EMBL" id="JACBZH010000001">
    <property type="protein sequence ID" value="NYH93468.1"/>
    <property type="molecule type" value="Genomic_DNA"/>
</dbReference>
<gene>
    <name evidence="1" type="ORF">F4554_006106</name>
</gene>